<dbReference type="PANTHER" id="PTHR46479:SF1">
    <property type="entry name" value="BIOGENESIS OF LYSOSOME-RELATED ORGANELLES COMPLEX 1 SUBUNIT 2"/>
    <property type="match status" value="1"/>
</dbReference>
<evidence type="ECO:0000313" key="4">
    <source>
        <dbReference type="Proteomes" id="UP000002296"/>
    </source>
</evidence>
<evidence type="ECO:0000256" key="2">
    <source>
        <dbReference type="SAM" id="SignalP"/>
    </source>
</evidence>
<name>Q4DPG0_TRYCC</name>
<sequence>MRSLVFFWRLGAVFSFPSLPFLHPGLMRQPSDTEEPLEPKGSFNSDCISEPGSAPSVSAVDKGAEALDQLRRAHAAMQQYMTAEMEAYAEDWKLLGNCNEVMEGRCQEVRASAKDAVKELEKTAELMEHSLPQLASIDKIEAQLATLTEAVNRIDEYSKALADRFECT</sequence>
<dbReference type="PaxDb" id="353153-Q4DPG0"/>
<dbReference type="EMBL" id="AAHK01000279">
    <property type="protein sequence ID" value="EAN94410.1"/>
    <property type="molecule type" value="Genomic_DNA"/>
</dbReference>
<organism evidence="3 4">
    <name type="scientific">Trypanosoma cruzi (strain CL Brener)</name>
    <dbReference type="NCBI Taxonomy" id="353153"/>
    <lineage>
        <taxon>Eukaryota</taxon>
        <taxon>Discoba</taxon>
        <taxon>Euglenozoa</taxon>
        <taxon>Kinetoplastea</taxon>
        <taxon>Metakinetoplastina</taxon>
        <taxon>Trypanosomatida</taxon>
        <taxon>Trypanosomatidae</taxon>
        <taxon>Trypanosoma</taxon>
        <taxon>Schizotrypanum</taxon>
    </lineage>
</organism>
<dbReference type="GO" id="GO:0032418">
    <property type="term" value="P:lysosome localization"/>
    <property type="evidence" value="ECO:0007669"/>
    <property type="project" value="TreeGrafter"/>
</dbReference>
<comment type="caution">
    <text evidence="3">The sequence shown here is derived from an EMBL/GenBank/DDBJ whole genome shotgun (WGS) entry which is preliminary data.</text>
</comment>
<evidence type="ECO:0000313" key="3">
    <source>
        <dbReference type="EMBL" id="EAN94410.1"/>
    </source>
</evidence>
<dbReference type="Proteomes" id="UP000002296">
    <property type="component" value="Unassembled WGS sequence"/>
</dbReference>
<feature type="signal peptide" evidence="2">
    <location>
        <begin position="1"/>
        <end position="15"/>
    </location>
</feature>
<dbReference type="InParanoid" id="Q4DPG0"/>
<dbReference type="KEGG" id="tcr:510565.110"/>
<dbReference type="GO" id="GO:0031083">
    <property type="term" value="C:BLOC-1 complex"/>
    <property type="evidence" value="ECO:0007669"/>
    <property type="project" value="TreeGrafter"/>
</dbReference>
<reference evidence="3 4" key="1">
    <citation type="journal article" date="2005" name="Science">
        <title>The genome sequence of Trypanosoma cruzi, etiologic agent of Chagas disease.</title>
        <authorList>
            <person name="El-Sayed N.M."/>
            <person name="Myler P.J."/>
            <person name="Bartholomeu D.C."/>
            <person name="Nilsson D."/>
            <person name="Aggarwal G."/>
            <person name="Tran A.N."/>
            <person name="Ghedin E."/>
            <person name="Worthey E.A."/>
            <person name="Delcher A.L."/>
            <person name="Blandin G."/>
            <person name="Westenberger S.J."/>
            <person name="Caler E."/>
            <person name="Cerqueira G.C."/>
            <person name="Branche C."/>
            <person name="Haas B."/>
            <person name="Anupama A."/>
            <person name="Arner E."/>
            <person name="Aslund L."/>
            <person name="Attipoe P."/>
            <person name="Bontempi E."/>
            <person name="Bringaud F."/>
            <person name="Burton P."/>
            <person name="Cadag E."/>
            <person name="Campbell D.A."/>
            <person name="Carrington M."/>
            <person name="Crabtree J."/>
            <person name="Darban H."/>
            <person name="da Silveira J.F."/>
            <person name="de Jong P."/>
            <person name="Edwards K."/>
            <person name="Englund P.T."/>
            <person name="Fazelina G."/>
            <person name="Feldblyum T."/>
            <person name="Ferella M."/>
            <person name="Frasch A.C."/>
            <person name="Gull K."/>
            <person name="Horn D."/>
            <person name="Hou L."/>
            <person name="Huang Y."/>
            <person name="Kindlund E."/>
            <person name="Klingbeil M."/>
            <person name="Kluge S."/>
            <person name="Koo H."/>
            <person name="Lacerda D."/>
            <person name="Levin M.J."/>
            <person name="Lorenzi H."/>
            <person name="Louie T."/>
            <person name="Machado C.R."/>
            <person name="McCulloch R."/>
            <person name="McKenna A."/>
            <person name="Mizuno Y."/>
            <person name="Mottram J.C."/>
            <person name="Nelson S."/>
            <person name="Ochaya S."/>
            <person name="Osoegawa K."/>
            <person name="Pai G."/>
            <person name="Parsons M."/>
            <person name="Pentony M."/>
            <person name="Pettersson U."/>
            <person name="Pop M."/>
            <person name="Ramirez J.L."/>
            <person name="Rinta J."/>
            <person name="Robertson L."/>
            <person name="Salzberg S.L."/>
            <person name="Sanchez D.O."/>
            <person name="Seyler A."/>
            <person name="Sharma R."/>
            <person name="Shetty J."/>
            <person name="Simpson A.J."/>
            <person name="Sisk E."/>
            <person name="Tammi M.T."/>
            <person name="Tarleton R."/>
            <person name="Teixeira S."/>
            <person name="Van Aken S."/>
            <person name="Vogt C."/>
            <person name="Ward P.N."/>
            <person name="Wickstead B."/>
            <person name="Wortman J."/>
            <person name="White O."/>
            <person name="Fraser C.M."/>
            <person name="Stuart K.D."/>
            <person name="Andersson B."/>
        </authorList>
    </citation>
    <scope>NUCLEOTIDE SEQUENCE [LARGE SCALE GENOMIC DNA]</scope>
    <source>
        <strain evidence="3 4">CL Brener</strain>
    </source>
</reference>
<dbReference type="GeneID" id="3548106"/>
<comment type="similarity">
    <text evidence="1">Belongs to the BLOC1S2 family.</text>
</comment>
<accession>Q4DPG0</accession>
<dbReference type="GO" id="GO:0016197">
    <property type="term" value="P:endosomal transport"/>
    <property type="evidence" value="ECO:0007669"/>
    <property type="project" value="TreeGrafter"/>
</dbReference>
<dbReference type="SMR" id="Q4DPG0"/>
<dbReference type="PANTHER" id="PTHR46479">
    <property type="entry name" value="BIOGENESIS OF LYSOSOME-RELATED ORGANELLES COMPLEX 1 SUBUNIT 2"/>
    <property type="match status" value="1"/>
</dbReference>
<keyword evidence="2" id="KW-0732">Signal</keyword>
<dbReference type="Pfam" id="PF10046">
    <property type="entry name" value="BLOC1_2"/>
    <property type="match status" value="1"/>
</dbReference>
<dbReference type="GO" id="GO:0099078">
    <property type="term" value="C:BORC complex"/>
    <property type="evidence" value="ECO:0007669"/>
    <property type="project" value="TreeGrafter"/>
</dbReference>
<keyword evidence="4" id="KW-1185">Reference proteome</keyword>
<dbReference type="RefSeq" id="XP_816261.1">
    <property type="nucleotide sequence ID" value="XM_811168.1"/>
</dbReference>
<dbReference type="GO" id="GO:0043015">
    <property type="term" value="F:gamma-tubulin binding"/>
    <property type="evidence" value="ECO:0007669"/>
    <property type="project" value="TreeGrafter"/>
</dbReference>
<protein>
    <submittedName>
        <fullName evidence="3">Uncharacterized protein</fullName>
    </submittedName>
</protein>
<dbReference type="AlphaFoldDB" id="Q4DPG0"/>
<feature type="chain" id="PRO_5012204017" evidence="2">
    <location>
        <begin position="16"/>
        <end position="168"/>
    </location>
</feature>
<gene>
    <name evidence="3" type="ORF">Tc00.1047053510565.110</name>
</gene>
<proteinExistence type="inferred from homology"/>
<evidence type="ECO:0000256" key="1">
    <source>
        <dbReference type="ARBA" id="ARBA00008468"/>
    </source>
</evidence>
<dbReference type="GO" id="GO:0000930">
    <property type="term" value="C:gamma-tubulin complex"/>
    <property type="evidence" value="ECO:0007669"/>
    <property type="project" value="TreeGrafter"/>
</dbReference>
<dbReference type="InterPro" id="IPR019269">
    <property type="entry name" value="BLOC1_su2"/>
</dbReference>